<evidence type="ECO:0000313" key="5">
    <source>
        <dbReference type="EMBL" id="MDQ7879560.1"/>
    </source>
</evidence>
<organism evidence="5 6">
    <name type="scientific">Microbacterium psychrotolerans</name>
    <dbReference type="NCBI Taxonomy" id="3068321"/>
    <lineage>
        <taxon>Bacteria</taxon>
        <taxon>Bacillati</taxon>
        <taxon>Actinomycetota</taxon>
        <taxon>Actinomycetes</taxon>
        <taxon>Micrococcales</taxon>
        <taxon>Microbacteriaceae</taxon>
        <taxon>Microbacterium</taxon>
    </lineage>
</organism>
<accession>A0ABU0Z4P2</accession>
<dbReference type="PANTHER" id="PTHR33204:SF18">
    <property type="entry name" value="TRANSCRIPTIONAL REGULATORY PROTEIN"/>
    <property type="match status" value="1"/>
</dbReference>
<sequence>MLGKTYDSQVCSIARSLELVGERWSLLIIRDALFAGVTRFSDFQHNLGIATNVLTSRLESFVASGIMDRRGAAEYVLTPKGHALAVALIALTEWGDEWASPIDPPILYRHAVCDGEVHAVAACETCGTVPAGEIGIRIGPGMPPEYLAARRGGSRATA</sequence>
<dbReference type="InterPro" id="IPR002577">
    <property type="entry name" value="HTH_HxlR"/>
</dbReference>
<keyword evidence="1" id="KW-0805">Transcription regulation</keyword>
<evidence type="ECO:0000256" key="1">
    <source>
        <dbReference type="ARBA" id="ARBA00023015"/>
    </source>
</evidence>
<dbReference type="RefSeq" id="WP_308869205.1">
    <property type="nucleotide sequence ID" value="NZ_JAVFWO010000005.1"/>
</dbReference>
<evidence type="ECO:0000256" key="3">
    <source>
        <dbReference type="ARBA" id="ARBA00023163"/>
    </source>
</evidence>
<keyword evidence="3" id="KW-0804">Transcription</keyword>
<proteinExistence type="predicted"/>
<dbReference type="SUPFAM" id="SSF46785">
    <property type="entry name" value="Winged helix' DNA-binding domain"/>
    <property type="match status" value="1"/>
</dbReference>
<feature type="domain" description="HTH hxlR-type" evidence="4">
    <location>
        <begin position="11"/>
        <end position="103"/>
    </location>
</feature>
<evidence type="ECO:0000313" key="6">
    <source>
        <dbReference type="Proteomes" id="UP001235133"/>
    </source>
</evidence>
<dbReference type="EMBL" id="JAVFWO010000005">
    <property type="protein sequence ID" value="MDQ7879560.1"/>
    <property type="molecule type" value="Genomic_DNA"/>
</dbReference>
<dbReference type="InterPro" id="IPR036390">
    <property type="entry name" value="WH_DNA-bd_sf"/>
</dbReference>
<gene>
    <name evidence="5" type="ORF">Q9R08_16335</name>
</gene>
<keyword evidence="6" id="KW-1185">Reference proteome</keyword>
<evidence type="ECO:0000256" key="2">
    <source>
        <dbReference type="ARBA" id="ARBA00023125"/>
    </source>
</evidence>
<dbReference type="PANTHER" id="PTHR33204">
    <property type="entry name" value="TRANSCRIPTIONAL REGULATOR, MARR FAMILY"/>
    <property type="match status" value="1"/>
</dbReference>
<dbReference type="Gene3D" id="1.10.10.10">
    <property type="entry name" value="Winged helix-like DNA-binding domain superfamily/Winged helix DNA-binding domain"/>
    <property type="match status" value="1"/>
</dbReference>
<keyword evidence="2" id="KW-0238">DNA-binding</keyword>
<comment type="caution">
    <text evidence="5">The sequence shown here is derived from an EMBL/GenBank/DDBJ whole genome shotgun (WGS) entry which is preliminary data.</text>
</comment>
<protein>
    <submittedName>
        <fullName evidence="5">Helix-turn-helix domain-containing protein</fullName>
    </submittedName>
</protein>
<dbReference type="PROSITE" id="PS51118">
    <property type="entry name" value="HTH_HXLR"/>
    <property type="match status" value="1"/>
</dbReference>
<name>A0ABU0Z4P2_9MICO</name>
<reference evidence="5 6" key="1">
    <citation type="submission" date="2023-08" db="EMBL/GenBank/DDBJ databases">
        <title>Microbacterium psychrotolerans sp. nov., a psychrotolerant bacterium isolated from soil in Heilongjiang Province, China.</title>
        <authorList>
            <person name="An P."/>
            <person name="Zhao D."/>
            <person name="Xiang H."/>
        </authorList>
    </citation>
    <scope>NUCLEOTIDE SEQUENCE [LARGE SCALE GENOMIC DNA]</scope>
    <source>
        <strain evidence="5 6">QXD-8</strain>
    </source>
</reference>
<dbReference type="Pfam" id="PF01638">
    <property type="entry name" value="HxlR"/>
    <property type="match status" value="1"/>
</dbReference>
<dbReference type="Proteomes" id="UP001235133">
    <property type="component" value="Unassembled WGS sequence"/>
</dbReference>
<dbReference type="InterPro" id="IPR036388">
    <property type="entry name" value="WH-like_DNA-bd_sf"/>
</dbReference>
<evidence type="ECO:0000259" key="4">
    <source>
        <dbReference type="PROSITE" id="PS51118"/>
    </source>
</evidence>